<evidence type="ECO:0000313" key="12">
    <source>
        <dbReference type="Proteomes" id="UP000326759"/>
    </source>
</evidence>
<dbReference type="SUPFAM" id="SSF57667">
    <property type="entry name" value="beta-beta-alpha zinc fingers"/>
    <property type="match status" value="4"/>
</dbReference>
<dbReference type="PROSITE" id="PS50097">
    <property type="entry name" value="BTB"/>
    <property type="match status" value="1"/>
</dbReference>
<dbReference type="Proteomes" id="UP000326759">
    <property type="component" value="Unassembled WGS sequence"/>
</dbReference>
<dbReference type="SUPFAM" id="SSF54695">
    <property type="entry name" value="POZ domain"/>
    <property type="match status" value="1"/>
</dbReference>
<dbReference type="InterPro" id="IPR036236">
    <property type="entry name" value="Znf_C2H2_sf"/>
</dbReference>
<feature type="domain" description="C2H2-type" evidence="10">
    <location>
        <begin position="948"/>
        <end position="976"/>
    </location>
</feature>
<keyword evidence="5" id="KW-0862">Zinc</keyword>
<evidence type="ECO:0000256" key="2">
    <source>
        <dbReference type="ARBA" id="ARBA00022723"/>
    </source>
</evidence>
<evidence type="ECO:0000256" key="5">
    <source>
        <dbReference type="ARBA" id="ARBA00022833"/>
    </source>
</evidence>
<evidence type="ECO:0000256" key="6">
    <source>
        <dbReference type="ARBA" id="ARBA00023242"/>
    </source>
</evidence>
<dbReference type="InterPro" id="IPR000210">
    <property type="entry name" value="BTB/POZ_dom"/>
</dbReference>
<dbReference type="InterPro" id="IPR013087">
    <property type="entry name" value="Znf_C2H2_type"/>
</dbReference>
<feature type="domain" description="C2H2-type" evidence="10">
    <location>
        <begin position="920"/>
        <end position="947"/>
    </location>
</feature>
<feature type="domain" description="C2H2-type" evidence="10">
    <location>
        <begin position="835"/>
        <end position="862"/>
    </location>
</feature>
<dbReference type="PROSITE" id="PS00028">
    <property type="entry name" value="ZINC_FINGER_C2H2_1"/>
    <property type="match status" value="3"/>
</dbReference>
<dbReference type="InterPro" id="IPR011333">
    <property type="entry name" value="SKP1/BTB/POZ_sf"/>
</dbReference>
<protein>
    <submittedName>
        <fullName evidence="11">Zinc finger protein</fullName>
    </submittedName>
</protein>
<dbReference type="InterPro" id="IPR011705">
    <property type="entry name" value="BACK"/>
</dbReference>
<dbReference type="GO" id="GO:0005634">
    <property type="term" value="C:nucleus"/>
    <property type="evidence" value="ECO:0007669"/>
    <property type="project" value="UniProtKB-SubCell"/>
</dbReference>
<name>A0A5N5TIR6_9CRUS</name>
<keyword evidence="12" id="KW-1185">Reference proteome</keyword>
<feature type="domain" description="BTB" evidence="9">
    <location>
        <begin position="36"/>
        <end position="101"/>
    </location>
</feature>
<dbReference type="Pfam" id="PF00651">
    <property type="entry name" value="BTB"/>
    <property type="match status" value="1"/>
</dbReference>
<accession>A0A5N5TIR6</accession>
<organism evidence="11 12">
    <name type="scientific">Armadillidium nasatum</name>
    <dbReference type="NCBI Taxonomy" id="96803"/>
    <lineage>
        <taxon>Eukaryota</taxon>
        <taxon>Metazoa</taxon>
        <taxon>Ecdysozoa</taxon>
        <taxon>Arthropoda</taxon>
        <taxon>Crustacea</taxon>
        <taxon>Multicrustacea</taxon>
        <taxon>Malacostraca</taxon>
        <taxon>Eumalacostraca</taxon>
        <taxon>Peracarida</taxon>
        <taxon>Isopoda</taxon>
        <taxon>Oniscidea</taxon>
        <taxon>Crinocheta</taxon>
        <taxon>Armadillidiidae</taxon>
        <taxon>Armadillidium</taxon>
    </lineage>
</organism>
<feature type="domain" description="C2H2-type" evidence="10">
    <location>
        <begin position="778"/>
        <end position="805"/>
    </location>
</feature>
<feature type="compositionally biased region" description="Polar residues" evidence="8">
    <location>
        <begin position="691"/>
        <end position="702"/>
    </location>
</feature>
<comment type="caution">
    <text evidence="11">The sequence shown here is derived from an EMBL/GenBank/DDBJ whole genome shotgun (WGS) entry which is preliminary data.</text>
</comment>
<dbReference type="PANTHER" id="PTHR24394:SF44">
    <property type="entry name" value="ZINC FINGER PROTEIN 271-LIKE"/>
    <property type="match status" value="1"/>
</dbReference>
<dbReference type="SMART" id="SM00355">
    <property type="entry name" value="ZnF_C2H2"/>
    <property type="match status" value="8"/>
</dbReference>
<feature type="domain" description="C2H2-type" evidence="10">
    <location>
        <begin position="890"/>
        <end position="919"/>
    </location>
</feature>
<dbReference type="GO" id="GO:0008270">
    <property type="term" value="F:zinc ion binding"/>
    <property type="evidence" value="ECO:0007669"/>
    <property type="project" value="UniProtKB-KW"/>
</dbReference>
<feature type="domain" description="C2H2-type" evidence="10">
    <location>
        <begin position="806"/>
        <end position="833"/>
    </location>
</feature>
<feature type="domain" description="C2H2-type" evidence="10">
    <location>
        <begin position="863"/>
        <end position="890"/>
    </location>
</feature>
<dbReference type="SMART" id="SM00225">
    <property type="entry name" value="BTB"/>
    <property type="match status" value="1"/>
</dbReference>
<dbReference type="PANTHER" id="PTHR24394">
    <property type="entry name" value="ZINC FINGER PROTEIN"/>
    <property type="match status" value="1"/>
</dbReference>
<keyword evidence="3" id="KW-0677">Repeat</keyword>
<feature type="compositionally biased region" description="Basic and acidic residues" evidence="8">
    <location>
        <begin position="714"/>
        <end position="734"/>
    </location>
</feature>
<dbReference type="EMBL" id="SEYY01000935">
    <property type="protein sequence ID" value="KAB7506219.1"/>
    <property type="molecule type" value="Genomic_DNA"/>
</dbReference>
<dbReference type="FunFam" id="3.30.160.60:FF:000065">
    <property type="entry name" value="B-cell CLL/lymphoma 6, member B"/>
    <property type="match status" value="1"/>
</dbReference>
<feature type="region of interest" description="Disordered" evidence="8">
    <location>
        <begin position="679"/>
        <end position="742"/>
    </location>
</feature>
<gene>
    <name evidence="11" type="ORF">Anas_00732</name>
</gene>
<dbReference type="OrthoDB" id="9978265at2759"/>
<evidence type="ECO:0000256" key="1">
    <source>
        <dbReference type="ARBA" id="ARBA00004123"/>
    </source>
</evidence>
<evidence type="ECO:0000256" key="4">
    <source>
        <dbReference type="ARBA" id="ARBA00022771"/>
    </source>
</evidence>
<dbReference type="Gene3D" id="3.30.160.60">
    <property type="entry name" value="Classic Zinc Finger"/>
    <property type="match status" value="4"/>
</dbReference>
<dbReference type="GO" id="GO:0000981">
    <property type="term" value="F:DNA-binding transcription factor activity, RNA polymerase II-specific"/>
    <property type="evidence" value="ECO:0007669"/>
    <property type="project" value="TreeGrafter"/>
</dbReference>
<dbReference type="Gene3D" id="3.30.710.10">
    <property type="entry name" value="Potassium Channel Kv1.1, Chain A"/>
    <property type="match status" value="1"/>
</dbReference>
<keyword evidence="2" id="KW-0479">Metal-binding</keyword>
<evidence type="ECO:0000259" key="10">
    <source>
        <dbReference type="PROSITE" id="PS50157"/>
    </source>
</evidence>
<evidence type="ECO:0000256" key="8">
    <source>
        <dbReference type="SAM" id="MobiDB-lite"/>
    </source>
</evidence>
<keyword evidence="4 7" id="KW-0863">Zinc-finger</keyword>
<keyword evidence="6" id="KW-0539">Nucleus</keyword>
<evidence type="ECO:0000256" key="3">
    <source>
        <dbReference type="ARBA" id="ARBA00022737"/>
    </source>
</evidence>
<proteinExistence type="predicted"/>
<dbReference type="Pfam" id="PF07707">
    <property type="entry name" value="BACK"/>
    <property type="match status" value="1"/>
</dbReference>
<dbReference type="Gene3D" id="1.25.40.420">
    <property type="match status" value="1"/>
</dbReference>
<dbReference type="Pfam" id="PF00096">
    <property type="entry name" value="zf-C2H2"/>
    <property type="match status" value="2"/>
</dbReference>
<sequence>MALKLHSHNPMTFTENHHGNIILGELQKQRMSSRFCDVFIAVNESKYPAHRCVLSACSPYFASLLIADKVGKETVSVETEKDEDVLTVLDYMYTGTIIMDKNNVGEILKLADAFLMIALKDHCSMYLQHYLDNSNCLTIWEMANRFGLETVKKLSSKYISTHLSEILEGGMVLTTTKLRLENFIRSSEWKLSEEKLFDLITSWVYYDPEKREIGFRSLLTWISWQTINPDFVVNKVQEHPLYSLSPKCCATIIDVLNENCLLNQPEYHALASLRDNVNEQLFIDEDNDNFINLAITAAISDPNVDKYSMESAREFIKLDFKSPMDSSREFTKLDFKSQKILKNRNPDHRNEKRLLITKSQNVPTFHSHANKDFETDFDIERYQKDDYTKSLPQNDKDIEDRNFFNEQEVNLTKDCETLTYPVDASRNTCCHYKEFKETYRTANCKNRCPNFSNKAAYMNHKYDAKHHTNELSLNQLHFHKNIPGSSEFNSPPYAFDLNKESSCNYFEESLNMPLNTAPHEQNNSLFLPADHKRSNLLNTEDLYDVKNEFQSSGLLLNERESMNAGDNMRENTILSTFQQNFGNFDGSDDTQGSNNYPKDMSLPHLRLSDHFEADTNLREEGKSRDDHKFISTSEEGCETIEKQSNSLENYDHNCCDEGRVIVTQVEKIISEQVPSSRVVIDDEKQTGRKSVVTSPKSNSSMNSKEKIKGKKMKSKEVLKEKDESDKPKKKDPKSPKKNCKSSEKTNNIVKTCDVCSKPFGRKKDYFCHMTEHFPGPTFTCDNCPSTFKRIYHLLDHRQTHKNDKSFKCPHCSFSSHREFNLKEHMSVHSTVDKPFKCEECGQSFNRKQLLTVHKTKHTSERPFTCGTCGWSAKTRNSLVVHSKIHSGDLYTCQYRDCPYRTPKKSHLKEHMQFHTKSRPFTCHICGLRFISKTHLRRHLRKHETPNLYQCFHCDYCTSRQDSLKIHIKRKHTASKPKVILRTGQLKKKDALLSNKKSDMLLMGDQREYVNLNSSGHLSPNPPFPTLPETFSQYQPPPSSPSRGFGNTVDPDDPTLSIVSEIEDSEASYLGSNISQALSGFLEDTSCGDDRFVINSSDVLYYS</sequence>
<dbReference type="PROSITE" id="PS50157">
    <property type="entry name" value="ZINC_FINGER_C2H2_2"/>
    <property type="match status" value="7"/>
</dbReference>
<evidence type="ECO:0000256" key="7">
    <source>
        <dbReference type="PROSITE-ProRule" id="PRU00042"/>
    </source>
</evidence>
<dbReference type="AlphaFoldDB" id="A0A5N5TIR6"/>
<comment type="subcellular location">
    <subcellularLocation>
        <location evidence="1">Nucleus</location>
    </subcellularLocation>
</comment>
<evidence type="ECO:0000259" key="9">
    <source>
        <dbReference type="PROSITE" id="PS50097"/>
    </source>
</evidence>
<dbReference type="SMART" id="SM00875">
    <property type="entry name" value="BACK"/>
    <property type="match status" value="1"/>
</dbReference>
<feature type="region of interest" description="Disordered" evidence="8">
    <location>
        <begin position="1025"/>
        <end position="1053"/>
    </location>
</feature>
<evidence type="ECO:0000313" key="11">
    <source>
        <dbReference type="EMBL" id="KAB7506219.1"/>
    </source>
</evidence>
<dbReference type="FunFam" id="3.30.160.60:FF:000454">
    <property type="entry name" value="Zinc finger protein 624"/>
    <property type="match status" value="1"/>
</dbReference>
<reference evidence="11 12" key="1">
    <citation type="journal article" date="2019" name="PLoS Biol.">
        <title>Sex chromosomes control vertical transmission of feminizing Wolbachia symbionts in an isopod.</title>
        <authorList>
            <person name="Becking T."/>
            <person name="Chebbi M.A."/>
            <person name="Giraud I."/>
            <person name="Moumen B."/>
            <person name="Laverre T."/>
            <person name="Caubet Y."/>
            <person name="Peccoud J."/>
            <person name="Gilbert C."/>
            <person name="Cordaux R."/>
        </authorList>
    </citation>
    <scope>NUCLEOTIDE SEQUENCE [LARGE SCALE GENOMIC DNA]</scope>
    <source>
        <strain evidence="11">ANa2</strain>
        <tissue evidence="11">Whole body excluding digestive tract and cuticle</tissue>
    </source>
</reference>